<evidence type="ECO:0000313" key="1">
    <source>
        <dbReference type="EMBL" id="KFM59663.1"/>
    </source>
</evidence>
<reference evidence="1 2" key="1">
    <citation type="submission" date="2013-11" db="EMBL/GenBank/DDBJ databases">
        <title>Genome sequencing of Stegodyphus mimosarum.</title>
        <authorList>
            <person name="Bechsgaard J."/>
        </authorList>
    </citation>
    <scope>NUCLEOTIDE SEQUENCE [LARGE SCALE GENOMIC DNA]</scope>
</reference>
<gene>
    <name evidence="1" type="ORF">X975_21860</name>
</gene>
<keyword evidence="2" id="KW-1185">Reference proteome</keyword>
<sequence length="140" mass="15898">MKRNKSNSNLKNSSDTSLHSIVRNNDSLLNKTEDFSNEMASEERNLLKVLNLEEKETEHNEYEVIELPKDEYIFPENTVVMPNLTLINDMTSGTFAKSNITLNNVKPAITPEVLYYESLLVHNTTGNSSEKEPDFFTAPA</sequence>
<dbReference type="EMBL" id="KK113241">
    <property type="protein sequence ID" value="KFM59663.1"/>
    <property type="molecule type" value="Genomic_DNA"/>
</dbReference>
<organism evidence="1 2">
    <name type="scientific">Stegodyphus mimosarum</name>
    <name type="common">African social velvet spider</name>
    <dbReference type="NCBI Taxonomy" id="407821"/>
    <lineage>
        <taxon>Eukaryota</taxon>
        <taxon>Metazoa</taxon>
        <taxon>Ecdysozoa</taxon>
        <taxon>Arthropoda</taxon>
        <taxon>Chelicerata</taxon>
        <taxon>Arachnida</taxon>
        <taxon>Araneae</taxon>
        <taxon>Araneomorphae</taxon>
        <taxon>Entelegynae</taxon>
        <taxon>Eresoidea</taxon>
        <taxon>Eresidae</taxon>
        <taxon>Stegodyphus</taxon>
    </lineage>
</organism>
<accession>A0A087T3H4</accession>
<dbReference type="AlphaFoldDB" id="A0A087T3H4"/>
<proteinExistence type="predicted"/>
<dbReference type="Proteomes" id="UP000054359">
    <property type="component" value="Unassembled WGS sequence"/>
</dbReference>
<protein>
    <submittedName>
        <fullName evidence="1">Uncharacterized protein</fullName>
    </submittedName>
</protein>
<name>A0A087T3H4_STEMI</name>
<feature type="non-terminal residue" evidence="1">
    <location>
        <position position="140"/>
    </location>
</feature>
<evidence type="ECO:0000313" key="2">
    <source>
        <dbReference type="Proteomes" id="UP000054359"/>
    </source>
</evidence>